<reference evidence="2 3" key="1">
    <citation type="submission" date="2020-10" db="EMBL/GenBank/DDBJ databases">
        <title>Complete genome sequence of Paludibaculum fermentans P105T, a facultatively anaerobic acidobacterium capable of dissimilatory Fe(III) reduction.</title>
        <authorList>
            <person name="Dedysh S.N."/>
            <person name="Beletsky A.V."/>
            <person name="Kulichevskaya I.S."/>
            <person name="Mardanov A.V."/>
            <person name="Ravin N.V."/>
        </authorList>
    </citation>
    <scope>NUCLEOTIDE SEQUENCE [LARGE SCALE GENOMIC DNA]</scope>
    <source>
        <strain evidence="2 3">P105</strain>
    </source>
</reference>
<organism evidence="2 3">
    <name type="scientific">Paludibaculum fermentans</name>
    <dbReference type="NCBI Taxonomy" id="1473598"/>
    <lineage>
        <taxon>Bacteria</taxon>
        <taxon>Pseudomonadati</taxon>
        <taxon>Acidobacteriota</taxon>
        <taxon>Terriglobia</taxon>
        <taxon>Bryobacterales</taxon>
        <taxon>Bryobacteraceae</taxon>
        <taxon>Paludibaculum</taxon>
    </lineage>
</organism>
<sequence length="95" mass="10263">MKRVLLIAVLVLAGGGVSDLMRGQSPNPAPHGTNYDPPIVARPKDPAPPPPPPPEEPLFSLQDIDLDKSDTWVKMALLMGSIVLALRAFRQMRGD</sequence>
<feature type="region of interest" description="Disordered" evidence="1">
    <location>
        <begin position="18"/>
        <end position="59"/>
    </location>
</feature>
<dbReference type="AlphaFoldDB" id="A0A7S7NPM7"/>
<evidence type="ECO:0000256" key="1">
    <source>
        <dbReference type="SAM" id="MobiDB-lite"/>
    </source>
</evidence>
<dbReference type="RefSeq" id="WP_194448638.1">
    <property type="nucleotide sequence ID" value="NZ_CP063849.1"/>
</dbReference>
<gene>
    <name evidence="2" type="ORF">IRI77_30005</name>
</gene>
<accession>A0A7S7NPM7</accession>
<evidence type="ECO:0000313" key="3">
    <source>
        <dbReference type="Proteomes" id="UP000593892"/>
    </source>
</evidence>
<proteinExistence type="predicted"/>
<evidence type="ECO:0000313" key="2">
    <source>
        <dbReference type="EMBL" id="QOY86969.1"/>
    </source>
</evidence>
<name>A0A7S7NPM7_PALFE</name>
<protein>
    <submittedName>
        <fullName evidence="2">Uncharacterized protein</fullName>
    </submittedName>
</protein>
<feature type="compositionally biased region" description="Pro residues" evidence="1">
    <location>
        <begin position="46"/>
        <end position="56"/>
    </location>
</feature>
<dbReference type="Proteomes" id="UP000593892">
    <property type="component" value="Chromosome"/>
</dbReference>
<dbReference type="KEGG" id="pfer:IRI77_30005"/>
<dbReference type="EMBL" id="CP063849">
    <property type="protein sequence ID" value="QOY86969.1"/>
    <property type="molecule type" value="Genomic_DNA"/>
</dbReference>
<keyword evidence="3" id="KW-1185">Reference proteome</keyword>